<protein>
    <recommendedName>
        <fullName evidence="5">Large ribosomal subunit protein uL14m</fullName>
    </recommendedName>
</protein>
<dbReference type="PROSITE" id="PS00049">
    <property type="entry name" value="RIBOSOMAL_L14"/>
    <property type="match status" value="1"/>
</dbReference>
<dbReference type="NCBIfam" id="TIGR01067">
    <property type="entry name" value="rplN_bact"/>
    <property type="match status" value="1"/>
</dbReference>
<evidence type="ECO:0000256" key="6">
    <source>
        <dbReference type="RuleBase" id="RU003949"/>
    </source>
</evidence>
<dbReference type="SUPFAM" id="SSF50193">
    <property type="entry name" value="Ribosomal protein L14"/>
    <property type="match status" value="1"/>
</dbReference>
<comment type="function">
    <text evidence="4">Component of the mitochondrial ribosome (mitoribosome), a dedicated translation machinery responsible for the synthesis of mitochondrial genome-encoded proteins, including at least some of the essential transmembrane subunits of the mitochondrial respiratory chain. The mitoribosomes are attached to the mitochondrial inner membrane and translation products are cotranslationally integrated into the membrane.</text>
</comment>
<dbReference type="AlphaFoldDB" id="A0A0F7SL81"/>
<dbReference type="Pfam" id="PF00238">
    <property type="entry name" value="Ribosomal_L14"/>
    <property type="match status" value="1"/>
</dbReference>
<evidence type="ECO:0000256" key="4">
    <source>
        <dbReference type="ARBA" id="ARBA00037226"/>
    </source>
</evidence>
<evidence type="ECO:0000256" key="1">
    <source>
        <dbReference type="ARBA" id="ARBA00010745"/>
    </source>
</evidence>
<evidence type="ECO:0000256" key="2">
    <source>
        <dbReference type="ARBA" id="ARBA00022980"/>
    </source>
</evidence>
<reference evidence="7" key="1">
    <citation type="submission" date="2014-08" db="EMBL/GenBank/DDBJ databases">
        <authorList>
            <person name="Sharma Rahul"/>
            <person name="Thines Marco"/>
        </authorList>
    </citation>
    <scope>NUCLEOTIDE SEQUENCE</scope>
</reference>
<dbReference type="GO" id="GO:0070180">
    <property type="term" value="F:large ribosomal subunit rRNA binding"/>
    <property type="evidence" value="ECO:0007669"/>
    <property type="project" value="TreeGrafter"/>
</dbReference>
<dbReference type="PANTHER" id="PTHR11761">
    <property type="entry name" value="50S/60S RIBOSOMAL PROTEIN L14/L23"/>
    <property type="match status" value="1"/>
</dbReference>
<proteinExistence type="inferred from homology"/>
<dbReference type="InterPro" id="IPR000218">
    <property type="entry name" value="Ribosomal_uL14"/>
</dbReference>
<dbReference type="GO" id="GO:0006412">
    <property type="term" value="P:translation"/>
    <property type="evidence" value="ECO:0007669"/>
    <property type="project" value="InterPro"/>
</dbReference>
<organism evidence="7">
    <name type="scientific">Phaffia rhodozyma</name>
    <name type="common">Yeast</name>
    <name type="synonym">Xanthophyllomyces dendrorhous</name>
    <dbReference type="NCBI Taxonomy" id="264483"/>
    <lineage>
        <taxon>Eukaryota</taxon>
        <taxon>Fungi</taxon>
        <taxon>Dikarya</taxon>
        <taxon>Basidiomycota</taxon>
        <taxon>Agaricomycotina</taxon>
        <taxon>Tremellomycetes</taxon>
        <taxon>Cystofilobasidiales</taxon>
        <taxon>Mrakiaceae</taxon>
        <taxon>Phaffia</taxon>
    </lineage>
</organism>
<evidence type="ECO:0000313" key="7">
    <source>
        <dbReference type="EMBL" id="CED82857.1"/>
    </source>
</evidence>
<dbReference type="SMART" id="SM01374">
    <property type="entry name" value="Ribosomal_L14"/>
    <property type="match status" value="1"/>
</dbReference>
<dbReference type="FunFam" id="2.40.150.20:FF:000005">
    <property type="entry name" value="50S ribosomal protein L14"/>
    <property type="match status" value="1"/>
</dbReference>
<dbReference type="GO" id="GO:0003735">
    <property type="term" value="F:structural constituent of ribosome"/>
    <property type="evidence" value="ECO:0007669"/>
    <property type="project" value="InterPro"/>
</dbReference>
<name>A0A0F7SL81_PHARH</name>
<accession>A0A0F7SL81</accession>
<dbReference type="CDD" id="cd00337">
    <property type="entry name" value="Ribosomal_uL14"/>
    <property type="match status" value="1"/>
</dbReference>
<sequence length="187" mass="20100">MWGIPHIRAAAALDHFTCRSDRGDDQGVVTVPGACGYVYTHSLSVDCELAGLRAKCVVADNSGALIATIIDVMGRPAKALGKIGDEVTVVVERAKPIAVLPKDSPAHVVNAQTQKVRRGDVKRAVIVRTRKPIQRPDGRSIRFDDNACVLLNQKGDMIGTRVTGIVAAELRRSGRWGKVMSLSPKVI</sequence>
<keyword evidence="2 6" id="KW-0689">Ribosomal protein</keyword>
<dbReference type="GO" id="GO:0005762">
    <property type="term" value="C:mitochondrial large ribosomal subunit"/>
    <property type="evidence" value="ECO:0007669"/>
    <property type="project" value="TreeGrafter"/>
</dbReference>
<evidence type="ECO:0000256" key="5">
    <source>
        <dbReference type="ARBA" id="ARBA00040118"/>
    </source>
</evidence>
<dbReference type="Gene3D" id="2.40.150.20">
    <property type="entry name" value="Ribosomal protein L14"/>
    <property type="match status" value="1"/>
</dbReference>
<dbReference type="PANTHER" id="PTHR11761:SF3">
    <property type="entry name" value="LARGE RIBOSOMAL SUBUNIT PROTEIN UL14M"/>
    <property type="match status" value="1"/>
</dbReference>
<dbReference type="InterPro" id="IPR005745">
    <property type="entry name" value="Ribosomal_uL14_bac-type"/>
</dbReference>
<dbReference type="InterPro" id="IPR019972">
    <property type="entry name" value="Ribosomal_uL14_CS"/>
</dbReference>
<dbReference type="HAMAP" id="MF_01367">
    <property type="entry name" value="Ribosomal_uL14"/>
    <property type="match status" value="1"/>
</dbReference>
<evidence type="ECO:0000256" key="3">
    <source>
        <dbReference type="ARBA" id="ARBA00023274"/>
    </source>
</evidence>
<dbReference type="InterPro" id="IPR036853">
    <property type="entry name" value="Ribosomal_uL14_sf"/>
</dbReference>
<comment type="similarity">
    <text evidence="1 6">Belongs to the universal ribosomal protein uL14 family.</text>
</comment>
<keyword evidence="3 6" id="KW-0687">Ribonucleoprotein</keyword>
<dbReference type="EMBL" id="LN483142">
    <property type="protein sequence ID" value="CED82857.1"/>
    <property type="molecule type" value="Genomic_DNA"/>
</dbReference>